<reference evidence="4" key="1">
    <citation type="submission" date="2022-07" db="EMBL/GenBank/DDBJ databases">
        <title>Genome Sequence of Xylaria arbuscula.</title>
        <authorList>
            <person name="Buettner E."/>
        </authorList>
    </citation>
    <scope>NUCLEOTIDE SEQUENCE</scope>
    <source>
        <strain evidence="4">VT107</strain>
    </source>
</reference>
<feature type="domain" description="FHA" evidence="3">
    <location>
        <begin position="119"/>
        <end position="182"/>
    </location>
</feature>
<gene>
    <name evidence="4" type="ORF">NPX13_g9594</name>
</gene>
<dbReference type="VEuPathDB" id="FungiDB:F4678DRAFT_460462"/>
<keyword evidence="2" id="KW-0472">Membrane</keyword>
<evidence type="ECO:0000313" key="5">
    <source>
        <dbReference type="Proteomes" id="UP001148614"/>
    </source>
</evidence>
<dbReference type="AlphaFoldDB" id="A0A9W8N6E9"/>
<dbReference type="InterPro" id="IPR008984">
    <property type="entry name" value="SMAD_FHA_dom_sf"/>
</dbReference>
<dbReference type="Gene3D" id="2.60.200.20">
    <property type="match status" value="1"/>
</dbReference>
<evidence type="ECO:0000313" key="4">
    <source>
        <dbReference type="EMBL" id="KAJ3559045.1"/>
    </source>
</evidence>
<evidence type="ECO:0000259" key="3">
    <source>
        <dbReference type="PROSITE" id="PS50006"/>
    </source>
</evidence>
<dbReference type="PROSITE" id="PS50006">
    <property type="entry name" value="FHA_DOMAIN"/>
    <property type="match status" value="1"/>
</dbReference>
<keyword evidence="2" id="KW-0812">Transmembrane</keyword>
<evidence type="ECO:0000256" key="1">
    <source>
        <dbReference type="SAM" id="MobiDB-lite"/>
    </source>
</evidence>
<feature type="region of interest" description="Disordered" evidence="1">
    <location>
        <begin position="733"/>
        <end position="757"/>
    </location>
</feature>
<feature type="transmembrane region" description="Helical" evidence="2">
    <location>
        <begin position="827"/>
        <end position="849"/>
    </location>
</feature>
<sequence>MPRLPPTQLDVPRPLKPRQLSNDPIHCLAHFIQETVAIYTHTSYITLILASRVPLPANLDQAAPVELKVIIPRFNIMAELPADVASSNGDQVVVVLYPQDQSPLIPKRRLTLTRDCPVARIGRSSKVHSKGFIPTSENAWFDNPVMSREHAEITVKFDESPVSVYLRDIGSFHGTYHRGSHLEVQLVPQQEVKLNNNDIIRFGMEIIRADKTYPPCSVRFETEMPISKSDIAGRRSFTVPDDIDDMDDIDDEEDEHETESAIERIERLQADWEVRVIKTLPITTPKIPEPKGVSSMTPKIPEPVSSINSRSFVDLTIDDDSQSPVANCCNTNSDTIDLTSEPNCDSDVKSYSGLLKAALQPRVNVTQGTNEVVDPVSLMVPSDDDLVDEDVESVASKDNMSPSPSIDILSDSGASSVASSAERFESRSLDPDSTLSESENYAEYRFGPESHGGLHFYPYDDSSDGSSVDEDYDENEDDFDEDDESLSDDANSDDDDHDDESDDASTESDDRVNQDVLSVTAWRLAKSIQSYNRHPSPSDAALIKSNRPRLNNVPDESRAQQLGEKTGKFEYFAAREQNRAAISQHHAPAPISAIRETLQSTQCNVVTPEVAKGPRSPSPTLSCVPDKECDDGQVETTSISKGVDDIAPCTSETADAMSIKLGDTDTNQYSAWAVSGDKFINNPLTEEPSSSQTIIVPAGELDMTSAFKFQQSKHVSSTHETRRLLIQDLLEGEPKPSVNQDTQASIESNTTSPSACELATDSRTPIKRSYEEAFEQDENDESLLARDQAEVTLEKPDAFTPQTKVADVPVAIAAHAERCRPTKRMRLAAAAKVAACVALGGAATFSYLVNTAPVF</sequence>
<proteinExistence type="predicted"/>
<dbReference type="Pfam" id="PF00498">
    <property type="entry name" value="FHA"/>
    <property type="match status" value="1"/>
</dbReference>
<dbReference type="Proteomes" id="UP001148614">
    <property type="component" value="Unassembled WGS sequence"/>
</dbReference>
<feature type="compositionally biased region" description="Acidic residues" evidence="1">
    <location>
        <begin position="461"/>
        <end position="507"/>
    </location>
</feature>
<dbReference type="SUPFAM" id="SSF49879">
    <property type="entry name" value="SMAD/FHA domain"/>
    <property type="match status" value="1"/>
</dbReference>
<organism evidence="4 5">
    <name type="scientific">Xylaria arbuscula</name>
    <dbReference type="NCBI Taxonomy" id="114810"/>
    <lineage>
        <taxon>Eukaryota</taxon>
        <taxon>Fungi</taxon>
        <taxon>Dikarya</taxon>
        <taxon>Ascomycota</taxon>
        <taxon>Pezizomycotina</taxon>
        <taxon>Sordariomycetes</taxon>
        <taxon>Xylariomycetidae</taxon>
        <taxon>Xylariales</taxon>
        <taxon>Xylariaceae</taxon>
        <taxon>Xylaria</taxon>
    </lineage>
</organism>
<feature type="compositionally biased region" description="Polar residues" evidence="1">
    <location>
        <begin position="737"/>
        <end position="754"/>
    </location>
</feature>
<protein>
    <recommendedName>
        <fullName evidence="3">FHA domain-containing protein</fullName>
    </recommendedName>
</protein>
<feature type="region of interest" description="Disordered" evidence="1">
    <location>
        <begin position="450"/>
        <end position="514"/>
    </location>
</feature>
<dbReference type="EMBL" id="JANPWZ010002410">
    <property type="protein sequence ID" value="KAJ3559045.1"/>
    <property type="molecule type" value="Genomic_DNA"/>
</dbReference>
<dbReference type="InterPro" id="IPR000253">
    <property type="entry name" value="FHA_dom"/>
</dbReference>
<comment type="caution">
    <text evidence="4">The sequence shown here is derived from an EMBL/GenBank/DDBJ whole genome shotgun (WGS) entry which is preliminary data.</text>
</comment>
<evidence type="ECO:0000256" key="2">
    <source>
        <dbReference type="SAM" id="Phobius"/>
    </source>
</evidence>
<keyword evidence="5" id="KW-1185">Reference proteome</keyword>
<feature type="region of interest" description="Disordered" evidence="1">
    <location>
        <begin position="393"/>
        <end position="414"/>
    </location>
</feature>
<keyword evidence="2" id="KW-1133">Transmembrane helix</keyword>
<name>A0A9W8N6E9_9PEZI</name>
<accession>A0A9W8N6E9</accession>
<feature type="compositionally biased region" description="Low complexity" evidence="1">
    <location>
        <begin position="401"/>
        <end position="414"/>
    </location>
</feature>